<dbReference type="SMART" id="SM00862">
    <property type="entry name" value="Trans_reg_C"/>
    <property type="match status" value="1"/>
</dbReference>
<dbReference type="CDD" id="cd00383">
    <property type="entry name" value="trans_reg_C"/>
    <property type="match status" value="1"/>
</dbReference>
<dbReference type="Pfam" id="PF02602">
    <property type="entry name" value="HEM4"/>
    <property type="match status" value="1"/>
</dbReference>
<dbReference type="RefSeq" id="WP_344883512.1">
    <property type="nucleotide sequence ID" value="NZ_BAABCJ010000002.1"/>
</dbReference>
<dbReference type="SUPFAM" id="SSF69618">
    <property type="entry name" value="HemD-like"/>
    <property type="match status" value="1"/>
</dbReference>
<keyword evidence="1" id="KW-0238">DNA-binding</keyword>
<feature type="compositionally biased region" description="Low complexity" evidence="2">
    <location>
        <begin position="15"/>
        <end position="27"/>
    </location>
</feature>
<evidence type="ECO:0000313" key="5">
    <source>
        <dbReference type="Proteomes" id="UP001501536"/>
    </source>
</evidence>
<dbReference type="PANTHER" id="PTHR40082">
    <property type="entry name" value="BLR5956 PROTEIN"/>
    <property type="match status" value="1"/>
</dbReference>
<dbReference type="Pfam" id="PF00486">
    <property type="entry name" value="Trans_reg_C"/>
    <property type="match status" value="1"/>
</dbReference>
<gene>
    <name evidence="4" type="ORF">GCM10022377_18020</name>
</gene>
<proteinExistence type="predicted"/>
<name>A0ABP7DIC1_9MICC</name>
<protein>
    <submittedName>
        <fullName evidence="4">Uroporphyrinogen-III synthase</fullName>
    </submittedName>
</protein>
<feature type="region of interest" description="Disordered" evidence="2">
    <location>
        <begin position="1"/>
        <end position="40"/>
    </location>
</feature>
<evidence type="ECO:0000256" key="1">
    <source>
        <dbReference type="ARBA" id="ARBA00023125"/>
    </source>
</evidence>
<dbReference type="InterPro" id="IPR039793">
    <property type="entry name" value="UROS/Hem4"/>
</dbReference>
<dbReference type="PANTHER" id="PTHR40082:SF1">
    <property type="entry name" value="BLR5956 PROTEIN"/>
    <property type="match status" value="1"/>
</dbReference>
<dbReference type="SUPFAM" id="SSF46894">
    <property type="entry name" value="C-terminal effector domain of the bipartite response regulators"/>
    <property type="match status" value="1"/>
</dbReference>
<dbReference type="CDD" id="cd06578">
    <property type="entry name" value="HemD"/>
    <property type="match status" value="1"/>
</dbReference>
<evidence type="ECO:0000259" key="3">
    <source>
        <dbReference type="SMART" id="SM00862"/>
    </source>
</evidence>
<organism evidence="4 5">
    <name type="scientific">Zhihengliuella alba</name>
    <dbReference type="NCBI Taxonomy" id="547018"/>
    <lineage>
        <taxon>Bacteria</taxon>
        <taxon>Bacillati</taxon>
        <taxon>Actinomycetota</taxon>
        <taxon>Actinomycetes</taxon>
        <taxon>Micrococcales</taxon>
        <taxon>Micrococcaceae</taxon>
        <taxon>Zhihengliuella</taxon>
    </lineage>
</organism>
<dbReference type="EMBL" id="BAABCJ010000002">
    <property type="protein sequence ID" value="GAA3704771.1"/>
    <property type="molecule type" value="Genomic_DNA"/>
</dbReference>
<evidence type="ECO:0000256" key="2">
    <source>
        <dbReference type="SAM" id="MobiDB-lite"/>
    </source>
</evidence>
<comment type="caution">
    <text evidence="4">The sequence shown here is derived from an EMBL/GenBank/DDBJ whole genome shotgun (WGS) entry which is preliminary data.</text>
</comment>
<sequence length="403" mass="42180">METAPPVDGTEQDPRATTAAGPPAGRLAGPGVGPGPEDAAGSLAGFRIGVTSDRRSADLIDALERRGAEVLHAPVLKIAPVAEDAALQAETAALIAARPDVVLVTTAYGMRRWIDSAEAHGQGEDLTRTLERATILVRGPKARGAVRAAGFDDDGAGHDERTATMVDLALERGVAGRTVAVQLHGLGDAEEIARLEAAGARVLTVSPYRWVVPEGSEEKVARLIDAVCGGGLDLVTFTAAPAVDALLDAARQRGRYWDLVEAFQTHVVAATVGPVTAQPLQAVGIDPLVPERFRMGAMIRQVVEFLGGRGTRHCPTALGDLTIRGSVVALAGQARELGASQLALFRAIADARGAVLSRAELIAILPEGQADHALDMAVSRLRRALPDPRLVTTVVKRGYRLNV</sequence>
<feature type="domain" description="OmpR/PhoB-type" evidence="3">
    <location>
        <begin position="332"/>
        <end position="401"/>
    </location>
</feature>
<dbReference type="Gene3D" id="3.40.50.10090">
    <property type="match status" value="2"/>
</dbReference>
<evidence type="ECO:0000313" key="4">
    <source>
        <dbReference type="EMBL" id="GAA3704771.1"/>
    </source>
</evidence>
<dbReference type="InterPro" id="IPR001867">
    <property type="entry name" value="OmpR/PhoB-type_DNA-bd"/>
</dbReference>
<dbReference type="InterPro" id="IPR016032">
    <property type="entry name" value="Sig_transdc_resp-reg_C-effctor"/>
</dbReference>
<accession>A0ABP7DIC1</accession>
<reference evidence="5" key="1">
    <citation type="journal article" date="2019" name="Int. J. Syst. Evol. Microbiol.">
        <title>The Global Catalogue of Microorganisms (GCM) 10K type strain sequencing project: providing services to taxonomists for standard genome sequencing and annotation.</title>
        <authorList>
            <consortium name="The Broad Institute Genomics Platform"/>
            <consortium name="The Broad Institute Genome Sequencing Center for Infectious Disease"/>
            <person name="Wu L."/>
            <person name="Ma J."/>
        </authorList>
    </citation>
    <scope>NUCLEOTIDE SEQUENCE [LARGE SCALE GENOMIC DNA]</scope>
    <source>
        <strain evidence="5">JCM 16961</strain>
    </source>
</reference>
<dbReference type="Proteomes" id="UP001501536">
    <property type="component" value="Unassembled WGS sequence"/>
</dbReference>
<dbReference type="InterPro" id="IPR003754">
    <property type="entry name" value="4pyrrol_synth_uPrphyn_synth"/>
</dbReference>
<dbReference type="NCBIfam" id="NF005568">
    <property type="entry name" value="PRK07239.1"/>
    <property type="match status" value="1"/>
</dbReference>
<keyword evidence="5" id="KW-1185">Reference proteome</keyword>
<dbReference type="Gene3D" id="1.10.10.10">
    <property type="entry name" value="Winged helix-like DNA-binding domain superfamily/Winged helix DNA-binding domain"/>
    <property type="match status" value="1"/>
</dbReference>
<dbReference type="InterPro" id="IPR036108">
    <property type="entry name" value="4pyrrol_syn_uPrphyn_synt_sf"/>
</dbReference>
<dbReference type="InterPro" id="IPR036388">
    <property type="entry name" value="WH-like_DNA-bd_sf"/>
</dbReference>